<dbReference type="PANTHER" id="PTHR37464">
    <property type="entry name" value="BLL2463 PROTEIN"/>
    <property type="match status" value="1"/>
</dbReference>
<evidence type="ECO:0000313" key="3">
    <source>
        <dbReference type="EMBL" id="EDM27910.1"/>
    </source>
</evidence>
<keyword evidence="1" id="KW-1133">Transmembrane helix</keyword>
<dbReference type="STRING" id="313628.LNTAR_00875"/>
<organism evidence="3 4">
    <name type="scientific">Lentisphaera araneosa HTCC2155</name>
    <dbReference type="NCBI Taxonomy" id="313628"/>
    <lineage>
        <taxon>Bacteria</taxon>
        <taxon>Pseudomonadati</taxon>
        <taxon>Lentisphaerota</taxon>
        <taxon>Lentisphaeria</taxon>
        <taxon>Lentisphaerales</taxon>
        <taxon>Lentisphaeraceae</taxon>
        <taxon>Lentisphaera</taxon>
    </lineage>
</organism>
<dbReference type="PANTHER" id="PTHR37464:SF1">
    <property type="entry name" value="BLL2463 PROTEIN"/>
    <property type="match status" value="1"/>
</dbReference>
<evidence type="ECO:0000256" key="1">
    <source>
        <dbReference type="SAM" id="Phobius"/>
    </source>
</evidence>
<comment type="caution">
    <text evidence="3">The sequence shown here is derived from an EMBL/GenBank/DDBJ whole genome shotgun (WGS) entry which is preliminary data.</text>
</comment>
<feature type="transmembrane region" description="Helical" evidence="1">
    <location>
        <begin position="60"/>
        <end position="78"/>
    </location>
</feature>
<evidence type="ECO:0000259" key="2">
    <source>
        <dbReference type="Pfam" id="PF07584"/>
    </source>
</evidence>
<protein>
    <recommendedName>
        <fullName evidence="2">Aerotolerance regulator N-terminal domain-containing protein</fullName>
    </recommendedName>
</protein>
<feature type="transmembrane region" description="Helical" evidence="1">
    <location>
        <begin position="545"/>
        <end position="565"/>
    </location>
</feature>
<dbReference type="Pfam" id="PF07584">
    <property type="entry name" value="BatA"/>
    <property type="match status" value="1"/>
</dbReference>
<dbReference type="InterPro" id="IPR024163">
    <property type="entry name" value="Aerotolerance_reg_N"/>
</dbReference>
<evidence type="ECO:0000313" key="4">
    <source>
        <dbReference type="Proteomes" id="UP000004947"/>
    </source>
</evidence>
<dbReference type="Proteomes" id="UP000004947">
    <property type="component" value="Unassembled WGS sequence"/>
</dbReference>
<dbReference type="RefSeq" id="WP_007278424.1">
    <property type="nucleotide sequence ID" value="NZ_ABCK01000007.1"/>
</dbReference>
<dbReference type="AlphaFoldDB" id="A6DKL2"/>
<dbReference type="EMBL" id="ABCK01000007">
    <property type="protein sequence ID" value="EDM27910.1"/>
    <property type="molecule type" value="Genomic_DNA"/>
</dbReference>
<keyword evidence="1" id="KW-0812">Transmembrane</keyword>
<gene>
    <name evidence="3" type="ORF">LNTAR_00875</name>
</gene>
<dbReference type="OrthoDB" id="177627at2"/>
<name>A6DKL2_9BACT</name>
<proteinExistence type="predicted"/>
<feature type="domain" description="Aerotolerance regulator N-terminal" evidence="2">
    <location>
        <begin position="1"/>
        <end position="75"/>
    </location>
</feature>
<sequence length="578" mass="64870">MNWLNPLGLLALLSIPIIIYIHMLQRKSKKRRVSTLFLLNSEKIEKKAGSRLEKLRNSKLLWLNLLVAVLMTLLLLQLRKVQEQKVLKVVVVVDASASMSAFWEKGSKDLANELTKLAGKTKYIDIKIISSSIDEASIYSGALVGEASAALASFSPSRSGHDLGPALRRASSLLDDKGMLILCSDRPHDLSEDVMQYLIGEAIPNIGFTGFQAQANGKWQAVIKNHGRQAAQVKWAVGIPGNEKLVEQSVSLQAGELRQLRGEFPPTNDKMILSLPEDRFAPDNRLYAARPLSKKMNLEIKGFDDKNELQLLGILNRFDRVSFKDTPANFAIAQLSKLDDLGTQAGFYFLPGPYEWGEENLTAFNSPMIEGLNWQGIPFALAPKSAIPQGFYPLIKSGKNDLLLMRETALGPQFICCFNLNDPAVIKSPAMIVLMYRAIQKAREFHLAYNRKNFESDNEFYDYSLARKKLKVSGVTKPGVGLFRTAEKSGFFSILIEDGEKQKLMMEGGVFYADAAEGDFLMSESRNDIDLEKAEIVTIWQERSFLQSFWILLLILILIYGWYVFDKRQGMIQKAGKR</sequence>
<keyword evidence="1" id="KW-0472">Membrane</keyword>
<feature type="transmembrane region" description="Helical" evidence="1">
    <location>
        <begin position="6"/>
        <end position="24"/>
    </location>
</feature>
<dbReference type="eggNOG" id="COG2304">
    <property type="taxonomic scope" value="Bacteria"/>
</dbReference>
<keyword evidence="4" id="KW-1185">Reference proteome</keyword>
<reference evidence="3 4" key="1">
    <citation type="journal article" date="2010" name="J. Bacteriol.">
        <title>Genome sequence of Lentisphaera araneosa HTCC2155T, the type species of the order Lentisphaerales in the phylum Lentisphaerae.</title>
        <authorList>
            <person name="Thrash J.C."/>
            <person name="Cho J.C."/>
            <person name="Vergin K.L."/>
            <person name="Morris R.M."/>
            <person name="Giovannoni S.J."/>
        </authorList>
    </citation>
    <scope>NUCLEOTIDE SEQUENCE [LARGE SCALE GENOMIC DNA]</scope>
    <source>
        <strain evidence="3 4">HTCC2155</strain>
    </source>
</reference>
<accession>A6DKL2</accession>